<dbReference type="InterPro" id="IPR050327">
    <property type="entry name" value="Proton-linked_MCT"/>
</dbReference>
<comment type="caution">
    <text evidence="5">The sequence shown here is derived from an EMBL/GenBank/DDBJ whole genome shotgun (WGS) entry which is preliminary data.</text>
</comment>
<dbReference type="AlphaFoldDB" id="A0AAD3TT00"/>
<comment type="similarity">
    <text evidence="2">Belongs to the major facilitator superfamily. Monocarboxylate porter (TC 2.A.1.13) family.</text>
</comment>
<comment type="subcellular location">
    <subcellularLocation>
        <location evidence="1">Membrane</location>
        <topology evidence="1">Multi-pass membrane protein</topology>
    </subcellularLocation>
</comment>
<feature type="transmembrane region" description="Helical" evidence="4">
    <location>
        <begin position="229"/>
        <end position="251"/>
    </location>
</feature>
<keyword evidence="4" id="KW-1133">Transmembrane helix</keyword>
<keyword evidence="4" id="KW-0472">Membrane</keyword>
<evidence type="ECO:0000256" key="2">
    <source>
        <dbReference type="ARBA" id="ARBA00006727"/>
    </source>
</evidence>
<dbReference type="Pfam" id="PF07690">
    <property type="entry name" value="MFS_1"/>
    <property type="match status" value="1"/>
</dbReference>
<evidence type="ECO:0000313" key="6">
    <source>
        <dbReference type="Proteomes" id="UP001222932"/>
    </source>
</evidence>
<dbReference type="PANTHER" id="PTHR11360">
    <property type="entry name" value="MONOCARBOXYLATE TRANSPORTER"/>
    <property type="match status" value="1"/>
</dbReference>
<evidence type="ECO:0000313" key="5">
    <source>
        <dbReference type="EMBL" id="GMK56104.1"/>
    </source>
</evidence>
<keyword evidence="4" id="KW-0812">Transmembrane</keyword>
<evidence type="ECO:0000256" key="1">
    <source>
        <dbReference type="ARBA" id="ARBA00004141"/>
    </source>
</evidence>
<keyword evidence="6" id="KW-1185">Reference proteome</keyword>
<feature type="transmembrane region" description="Helical" evidence="4">
    <location>
        <begin position="284"/>
        <end position="310"/>
    </location>
</feature>
<sequence length="581" mass="61902">MTSPLPYQTLANEFRGGARPRHPSFSSGVAGPSNLGVRSRQRAFSAGAGAGSVVTLGGSAPTSEPLPIHKDGATHEVVEVTKRNHGFSDLTRNMSQLSQRSNRTFADAASLMSMPDLSRQETRTERRARARSGTLTTMASLRRYASVFSDGITEDDEVDGKEEIEELVAVQITDDGEEIVYPDGGLQAWLVLAGGFCAAICAFGLAGSVGAFQTYYAQHMLKGYSSSTISWIGSTQAAVCFSSCLFTGPLFDRYGCRPLLAGGTLLLFLAFIALSFCKEYYQIFLVHATLMAMGMDFMFIVPMGAVGQWFFLRRGLAFGILMMGSSAGAMVWPAIIANLPQRITFAWTCRVIALLLAFLGATSTFLVKTRLPPRPPGPFFNFAEFRNPAYAFVALSFPFFVFGFFSFLTFIGTYGSLAGLGTFAPYLLMITNGASAFGRLAAGIGADMFGTFNVSIAGIGAMVVLSFAWLAINKAGPLIALCCLYGFASGAPVSLQGPMVTVSATDPRQAGTLIGQALMVQSVAQLTGPPIFGAIVGAGTPAQQVERFPHAIIFGSCMLLVSGGLVTAARLYRSRDFFAII</sequence>
<gene>
    <name evidence="5" type="primary">DIB1</name>
    <name evidence="5" type="ORF">CspeluHIS016_0211600</name>
</gene>
<feature type="transmembrane region" description="Helical" evidence="4">
    <location>
        <begin position="448"/>
        <end position="471"/>
    </location>
</feature>
<dbReference type="SUPFAM" id="SSF103473">
    <property type="entry name" value="MFS general substrate transporter"/>
    <property type="match status" value="1"/>
</dbReference>
<dbReference type="InterPro" id="IPR011701">
    <property type="entry name" value="MFS"/>
</dbReference>
<proteinExistence type="inferred from homology"/>
<evidence type="ECO:0008006" key="7">
    <source>
        <dbReference type="Google" id="ProtNLM"/>
    </source>
</evidence>
<dbReference type="GO" id="GO:0016020">
    <property type="term" value="C:membrane"/>
    <property type="evidence" value="ECO:0007669"/>
    <property type="project" value="UniProtKB-SubCell"/>
</dbReference>
<reference evidence="5" key="1">
    <citation type="journal article" date="2023" name="BMC Genomics">
        <title>Chromosome-level genome assemblies of Cutaneotrichosporon spp. (Trichosporonales, Basidiomycota) reveal imbalanced evolution between nucleotide sequences and chromosome synteny.</title>
        <authorList>
            <person name="Kobayashi Y."/>
            <person name="Kayamori A."/>
            <person name="Aoki K."/>
            <person name="Shiwa Y."/>
            <person name="Matsutani M."/>
            <person name="Fujita N."/>
            <person name="Sugita T."/>
            <person name="Iwasaki W."/>
            <person name="Tanaka N."/>
            <person name="Takashima M."/>
        </authorList>
    </citation>
    <scope>NUCLEOTIDE SEQUENCE</scope>
    <source>
        <strain evidence="5">HIS016</strain>
    </source>
</reference>
<evidence type="ECO:0000256" key="3">
    <source>
        <dbReference type="SAM" id="MobiDB-lite"/>
    </source>
</evidence>
<feature type="transmembrane region" description="Helical" evidence="4">
    <location>
        <begin position="478"/>
        <end position="495"/>
    </location>
</feature>
<dbReference type="EMBL" id="BTCM01000002">
    <property type="protein sequence ID" value="GMK56104.1"/>
    <property type="molecule type" value="Genomic_DNA"/>
</dbReference>
<dbReference type="GO" id="GO:0022857">
    <property type="term" value="F:transmembrane transporter activity"/>
    <property type="evidence" value="ECO:0007669"/>
    <property type="project" value="InterPro"/>
</dbReference>
<protein>
    <recommendedName>
        <fullName evidence="7">MFS general substrate transporter</fullName>
    </recommendedName>
</protein>
<feature type="transmembrane region" description="Helical" evidence="4">
    <location>
        <begin position="423"/>
        <end position="442"/>
    </location>
</feature>
<feature type="transmembrane region" description="Helical" evidence="4">
    <location>
        <begin position="257"/>
        <end position="277"/>
    </location>
</feature>
<accession>A0AAD3TT00</accession>
<feature type="region of interest" description="Disordered" evidence="3">
    <location>
        <begin position="15"/>
        <end position="34"/>
    </location>
</feature>
<organism evidence="5 6">
    <name type="scientific">Cutaneotrichosporon spelunceum</name>
    <dbReference type="NCBI Taxonomy" id="1672016"/>
    <lineage>
        <taxon>Eukaryota</taxon>
        <taxon>Fungi</taxon>
        <taxon>Dikarya</taxon>
        <taxon>Basidiomycota</taxon>
        <taxon>Agaricomycotina</taxon>
        <taxon>Tremellomycetes</taxon>
        <taxon>Trichosporonales</taxon>
        <taxon>Trichosporonaceae</taxon>
        <taxon>Cutaneotrichosporon</taxon>
    </lineage>
</organism>
<feature type="transmembrane region" description="Helical" evidence="4">
    <location>
        <begin position="189"/>
        <end position="217"/>
    </location>
</feature>
<dbReference type="Proteomes" id="UP001222932">
    <property type="component" value="Unassembled WGS sequence"/>
</dbReference>
<feature type="transmembrane region" description="Helical" evidence="4">
    <location>
        <begin position="551"/>
        <end position="572"/>
    </location>
</feature>
<dbReference type="Gene3D" id="1.20.1250.20">
    <property type="entry name" value="MFS general substrate transporter like domains"/>
    <property type="match status" value="1"/>
</dbReference>
<reference evidence="5" key="2">
    <citation type="submission" date="2023-06" db="EMBL/GenBank/DDBJ databases">
        <authorList>
            <person name="Kobayashi Y."/>
            <person name="Kayamori A."/>
            <person name="Aoki K."/>
            <person name="Shiwa Y."/>
            <person name="Fujita N."/>
            <person name="Sugita T."/>
            <person name="Iwasaki W."/>
            <person name="Tanaka N."/>
            <person name="Takashima M."/>
        </authorList>
    </citation>
    <scope>NUCLEOTIDE SEQUENCE</scope>
    <source>
        <strain evidence="5">HIS016</strain>
    </source>
</reference>
<feature type="transmembrane region" description="Helical" evidence="4">
    <location>
        <begin position="389"/>
        <end position="411"/>
    </location>
</feature>
<name>A0AAD3TT00_9TREE</name>
<evidence type="ECO:0000256" key="4">
    <source>
        <dbReference type="SAM" id="Phobius"/>
    </source>
</evidence>
<dbReference type="PANTHER" id="PTHR11360:SF177">
    <property type="entry name" value="RIBOFLAVIN TRANSPORTER MCH5"/>
    <property type="match status" value="1"/>
</dbReference>
<dbReference type="InterPro" id="IPR036259">
    <property type="entry name" value="MFS_trans_sf"/>
</dbReference>
<feature type="transmembrane region" description="Helical" evidence="4">
    <location>
        <begin position="351"/>
        <end position="369"/>
    </location>
</feature>
<feature type="transmembrane region" description="Helical" evidence="4">
    <location>
        <begin position="316"/>
        <end position="339"/>
    </location>
</feature>